<organism evidence="2 3">
    <name type="scientific">Musa acuminata subsp. malaccensis</name>
    <name type="common">Wild banana</name>
    <name type="synonym">Musa malaccensis</name>
    <dbReference type="NCBI Taxonomy" id="214687"/>
    <lineage>
        <taxon>Eukaryota</taxon>
        <taxon>Viridiplantae</taxon>
        <taxon>Streptophyta</taxon>
        <taxon>Embryophyta</taxon>
        <taxon>Tracheophyta</taxon>
        <taxon>Spermatophyta</taxon>
        <taxon>Magnoliopsida</taxon>
        <taxon>Liliopsida</taxon>
        <taxon>Zingiberales</taxon>
        <taxon>Musaceae</taxon>
        <taxon>Musa</taxon>
    </lineage>
</organism>
<dbReference type="Gramene" id="Ma08_t16110.1">
    <property type="protein sequence ID" value="Ma08_p16110.1"/>
    <property type="gene ID" value="Ma08_g16110"/>
</dbReference>
<proteinExistence type="predicted"/>
<dbReference type="AlphaFoldDB" id="A0A804K763"/>
<sequence length="115" mass="13317">MGHVIHMLEVDDFPYRDNHRAGKDPRKTYRDSPQERGKLLEQPMTTVPSNNSGNDNMLDILGGEKYLSDAMKELVFVIKIEQHLRKFIAGRHMFSPSQKWLIRMLSLPSVNYVSC</sequence>
<dbReference type="EnsemblPlants" id="Ma08_t16110.1">
    <property type="protein sequence ID" value="Ma08_p16110.1"/>
    <property type="gene ID" value="Ma08_g16110"/>
</dbReference>
<name>A0A804K763_MUSAM</name>
<reference evidence="2" key="1">
    <citation type="submission" date="2021-05" db="UniProtKB">
        <authorList>
            <consortium name="EnsemblPlants"/>
        </authorList>
    </citation>
    <scope>IDENTIFICATION</scope>
    <source>
        <strain evidence="2">subsp. malaccensis</strain>
    </source>
</reference>
<accession>A0A804K763</accession>
<dbReference type="InParanoid" id="A0A804K763"/>
<keyword evidence="3" id="KW-1185">Reference proteome</keyword>
<evidence type="ECO:0000313" key="2">
    <source>
        <dbReference type="EnsemblPlants" id="Ma08_p16110.1"/>
    </source>
</evidence>
<evidence type="ECO:0000313" key="3">
    <source>
        <dbReference type="Proteomes" id="UP000012960"/>
    </source>
</evidence>
<dbReference type="Proteomes" id="UP000012960">
    <property type="component" value="Unplaced"/>
</dbReference>
<evidence type="ECO:0000256" key="1">
    <source>
        <dbReference type="SAM" id="MobiDB-lite"/>
    </source>
</evidence>
<protein>
    <submittedName>
        <fullName evidence="2">Uncharacterized protein</fullName>
    </submittedName>
</protein>
<feature type="region of interest" description="Disordered" evidence="1">
    <location>
        <begin position="15"/>
        <end position="39"/>
    </location>
</feature>